<accession>A0A183KY23</accession>
<dbReference type="Proteomes" id="UP000279833">
    <property type="component" value="Unassembled WGS sequence"/>
</dbReference>
<evidence type="ECO:0000256" key="3">
    <source>
        <dbReference type="ARBA" id="ARBA00022840"/>
    </source>
</evidence>
<dbReference type="GO" id="GO:0004775">
    <property type="term" value="F:succinate-CoA ligase (ADP-forming) activity"/>
    <property type="evidence" value="ECO:0007669"/>
    <property type="project" value="TreeGrafter"/>
</dbReference>
<feature type="domain" description="ATP-citrate synthase/succinyl-CoA ligase C-terminal" evidence="4">
    <location>
        <begin position="43"/>
        <end position="162"/>
    </location>
</feature>
<dbReference type="AlphaFoldDB" id="A0A183KY23"/>
<evidence type="ECO:0000256" key="1">
    <source>
        <dbReference type="ARBA" id="ARBA00022532"/>
    </source>
</evidence>
<dbReference type="FunFam" id="3.40.50.261:FF:000001">
    <property type="entry name" value="Succinate--CoA ligase [ADP-forming] subunit beta"/>
    <property type="match status" value="1"/>
</dbReference>
<dbReference type="GO" id="GO:0042709">
    <property type="term" value="C:succinate-CoA ligase complex"/>
    <property type="evidence" value="ECO:0007669"/>
    <property type="project" value="TreeGrafter"/>
</dbReference>
<sequence>MALEVEAVEVAASGPKSAAALEADATHNGLNYIGLDDGNIGCIVNGAGLAMATMDLIHYHHGKPANFLDLGGSVTMSQVEKAFHILARDSRIDCILVNIFGGIVNCKIIAEGLISALKNGIVNIPVVVRLQGNNAVEAQSLISNSDLELIAVNSLEEAASLAVWKAACIRGNSLTCDSVA</sequence>
<dbReference type="PANTHER" id="PTHR11815">
    <property type="entry name" value="SUCCINYL-COA SYNTHETASE BETA CHAIN"/>
    <property type="match status" value="1"/>
</dbReference>
<evidence type="ECO:0000313" key="6">
    <source>
        <dbReference type="Proteomes" id="UP000279833"/>
    </source>
</evidence>
<dbReference type="PROSITE" id="PS01217">
    <property type="entry name" value="SUCCINYL_COA_LIG_3"/>
    <property type="match status" value="1"/>
</dbReference>
<gene>
    <name evidence="5" type="ORF">SCUD_LOCUS19971</name>
</gene>
<dbReference type="GO" id="GO:0006099">
    <property type="term" value="P:tricarboxylic acid cycle"/>
    <property type="evidence" value="ECO:0007669"/>
    <property type="project" value="UniProtKB-KW"/>
</dbReference>
<dbReference type="WBParaSite" id="SCUD_0001997301-mRNA-1">
    <property type="protein sequence ID" value="SCUD_0001997301-mRNA-1"/>
    <property type="gene ID" value="SCUD_0001997301"/>
</dbReference>
<reference evidence="5 6" key="2">
    <citation type="submission" date="2018-11" db="EMBL/GenBank/DDBJ databases">
        <authorList>
            <consortium name="Pathogen Informatics"/>
        </authorList>
    </citation>
    <scope>NUCLEOTIDE SEQUENCE [LARGE SCALE GENOMIC DNA]</scope>
    <source>
        <strain evidence="5">Dakar</strain>
        <strain evidence="6">Dakar, Senegal</strain>
    </source>
</reference>
<keyword evidence="2" id="KW-0547">Nucleotide-binding</keyword>
<dbReference type="GO" id="GO:0006104">
    <property type="term" value="P:succinyl-CoA metabolic process"/>
    <property type="evidence" value="ECO:0007669"/>
    <property type="project" value="TreeGrafter"/>
</dbReference>
<keyword evidence="1" id="KW-0816">Tricarboxylic acid cycle</keyword>
<proteinExistence type="predicted"/>
<keyword evidence="6" id="KW-1185">Reference proteome</keyword>
<evidence type="ECO:0000256" key="2">
    <source>
        <dbReference type="ARBA" id="ARBA00022741"/>
    </source>
</evidence>
<dbReference type="GO" id="GO:0005524">
    <property type="term" value="F:ATP binding"/>
    <property type="evidence" value="ECO:0007669"/>
    <property type="project" value="UniProtKB-KW"/>
</dbReference>
<organism evidence="7">
    <name type="scientific">Schistosoma curassoni</name>
    <dbReference type="NCBI Taxonomy" id="6186"/>
    <lineage>
        <taxon>Eukaryota</taxon>
        <taxon>Metazoa</taxon>
        <taxon>Spiralia</taxon>
        <taxon>Lophotrochozoa</taxon>
        <taxon>Platyhelminthes</taxon>
        <taxon>Trematoda</taxon>
        <taxon>Digenea</taxon>
        <taxon>Strigeidida</taxon>
        <taxon>Schistosomatoidea</taxon>
        <taxon>Schistosomatidae</taxon>
        <taxon>Schistosoma</taxon>
    </lineage>
</organism>
<name>A0A183KY23_9TREM</name>
<evidence type="ECO:0000313" key="7">
    <source>
        <dbReference type="WBParaSite" id="SCUD_0001997301-mRNA-1"/>
    </source>
</evidence>
<dbReference type="InterPro" id="IPR017866">
    <property type="entry name" value="Succ-CoA_synthase_bsu_CS"/>
</dbReference>
<evidence type="ECO:0000259" key="4">
    <source>
        <dbReference type="Pfam" id="PF00549"/>
    </source>
</evidence>
<dbReference type="STRING" id="6186.A0A183KY23"/>
<dbReference type="PANTHER" id="PTHR11815:SF1">
    <property type="entry name" value="SUCCINATE--COA LIGASE [ADP-FORMING] SUBUNIT BETA, MITOCHONDRIAL"/>
    <property type="match status" value="1"/>
</dbReference>
<dbReference type="GO" id="GO:0005739">
    <property type="term" value="C:mitochondrion"/>
    <property type="evidence" value="ECO:0007669"/>
    <property type="project" value="TreeGrafter"/>
</dbReference>
<dbReference type="SUPFAM" id="SSF52210">
    <property type="entry name" value="Succinyl-CoA synthetase domains"/>
    <property type="match status" value="1"/>
</dbReference>
<dbReference type="EMBL" id="UZAK01043432">
    <property type="protein sequence ID" value="VDP70796.1"/>
    <property type="molecule type" value="Genomic_DNA"/>
</dbReference>
<reference evidence="7" key="1">
    <citation type="submission" date="2016-06" db="UniProtKB">
        <authorList>
            <consortium name="WormBaseParasite"/>
        </authorList>
    </citation>
    <scope>IDENTIFICATION</scope>
</reference>
<dbReference type="InterPro" id="IPR005811">
    <property type="entry name" value="SUCC_ACL_C"/>
</dbReference>
<evidence type="ECO:0000313" key="5">
    <source>
        <dbReference type="EMBL" id="VDP70796.1"/>
    </source>
</evidence>
<dbReference type="Gene3D" id="3.40.50.261">
    <property type="entry name" value="Succinyl-CoA synthetase domains"/>
    <property type="match status" value="1"/>
</dbReference>
<keyword evidence="3" id="KW-0067">ATP-binding</keyword>
<protein>
    <submittedName>
        <fullName evidence="7">Ligase_CoA domain-containing protein</fullName>
    </submittedName>
</protein>
<dbReference type="InterPro" id="IPR016102">
    <property type="entry name" value="Succinyl-CoA_synth-like"/>
</dbReference>
<dbReference type="Pfam" id="PF00549">
    <property type="entry name" value="Ligase_CoA"/>
    <property type="match status" value="1"/>
</dbReference>